<name>A0ABT7UAD5_9FIRM</name>
<keyword evidence="2" id="KW-0808">Transferase</keyword>
<proteinExistence type="inferred from homology"/>
<dbReference type="RefSeq" id="WP_289607075.1">
    <property type="nucleotide sequence ID" value="NZ_JAUDCG010000009.1"/>
</dbReference>
<dbReference type="InterPro" id="IPR052028">
    <property type="entry name" value="HipA_Ser/Thr_kinase"/>
</dbReference>
<comment type="caution">
    <text evidence="5">The sequence shown here is derived from an EMBL/GenBank/DDBJ whole genome shotgun (WGS) entry which is preliminary data.</text>
</comment>
<reference evidence="5" key="1">
    <citation type="submission" date="2023-06" db="EMBL/GenBank/DDBJ databases">
        <title>Identification and characterization of horizontal gene transfer across gut microbiota members of farm animals based on homology search.</title>
        <authorList>
            <person name="Schwarzerova J."/>
            <person name="Nykrynova M."/>
            <person name="Jureckova K."/>
            <person name="Cejkova D."/>
            <person name="Rychlik I."/>
        </authorList>
    </citation>
    <scope>NUCLEOTIDE SEQUENCE</scope>
    <source>
        <strain evidence="5">ET39</strain>
    </source>
</reference>
<comment type="similarity">
    <text evidence="1">Belongs to the HipA Ser/Thr kinase family.</text>
</comment>
<reference evidence="5" key="2">
    <citation type="submission" date="2023-06" db="EMBL/GenBank/DDBJ databases">
        <authorList>
            <person name="Zeman M."/>
            <person name="Kubasova T."/>
            <person name="Jahodarova E."/>
            <person name="Nykrynova M."/>
            <person name="Rychlik I."/>
        </authorList>
    </citation>
    <scope>NUCLEOTIDE SEQUENCE</scope>
    <source>
        <strain evidence="5">ET39</strain>
    </source>
</reference>
<dbReference type="PANTHER" id="PTHR37419">
    <property type="entry name" value="SERINE/THREONINE-PROTEIN KINASE TOXIN HIPA"/>
    <property type="match status" value="1"/>
</dbReference>
<organism evidence="5 6">
    <name type="scientific">Amedibacillus dolichus</name>
    <dbReference type="NCBI Taxonomy" id="31971"/>
    <lineage>
        <taxon>Bacteria</taxon>
        <taxon>Bacillati</taxon>
        <taxon>Bacillota</taxon>
        <taxon>Erysipelotrichia</taxon>
        <taxon>Erysipelotrichales</taxon>
        <taxon>Erysipelotrichaceae</taxon>
        <taxon>Amedibacillus</taxon>
    </lineage>
</organism>
<dbReference type="EMBL" id="JAUDCG010000009">
    <property type="protein sequence ID" value="MDM8156608.1"/>
    <property type="molecule type" value="Genomic_DNA"/>
</dbReference>
<keyword evidence="6" id="KW-1185">Reference proteome</keyword>
<evidence type="ECO:0000259" key="4">
    <source>
        <dbReference type="Pfam" id="PF07804"/>
    </source>
</evidence>
<feature type="domain" description="HipA-like C-terminal" evidence="4">
    <location>
        <begin position="57"/>
        <end position="282"/>
    </location>
</feature>
<evidence type="ECO:0000256" key="1">
    <source>
        <dbReference type="ARBA" id="ARBA00010164"/>
    </source>
</evidence>
<dbReference type="InterPro" id="IPR012893">
    <property type="entry name" value="HipA-like_C"/>
</dbReference>
<gene>
    <name evidence="5" type="ORF">QUV96_03020</name>
</gene>
<sequence>MNCLCCGKPLRSENTDSGWHKSCIKRFFGTAHLPEIAMDEAAFETLAAESTNKGYTVPGVQKKLSLHLFSEGNTSRLTLVNDPTGYILKPQVPEFEALPQAEHLVMCMADTAGISTVPHALIMEKDSLAYITKRVDRIFTKNNMQMLAMEDFCQLDLRLTQDKYKGSYERCAKIIERYSSRKGLDRTELYLRLVFSFLVGNSDMHLKNFSLIETEEGSEKYVLSPAYDLLPVNVIMPEDKEQFALAMNGKKTHIRRKDFLLFAETCGMTRSSAEKMIVMLVSKKEKLLAMCQNSLLPGQLKERLASLIEERARILEG</sequence>
<dbReference type="PANTHER" id="PTHR37419:SF1">
    <property type="entry name" value="SERINE_THREONINE-PROTEIN KINASE TOXIN HIPA"/>
    <property type="match status" value="1"/>
</dbReference>
<dbReference type="Gene3D" id="1.10.1070.20">
    <property type="match status" value="1"/>
</dbReference>
<evidence type="ECO:0000256" key="2">
    <source>
        <dbReference type="ARBA" id="ARBA00022679"/>
    </source>
</evidence>
<evidence type="ECO:0000256" key="3">
    <source>
        <dbReference type="ARBA" id="ARBA00022777"/>
    </source>
</evidence>
<evidence type="ECO:0000313" key="5">
    <source>
        <dbReference type="EMBL" id="MDM8156608.1"/>
    </source>
</evidence>
<dbReference type="Proteomes" id="UP001529340">
    <property type="component" value="Unassembled WGS sequence"/>
</dbReference>
<dbReference type="Pfam" id="PF07804">
    <property type="entry name" value="HipA_C"/>
    <property type="match status" value="1"/>
</dbReference>
<keyword evidence="3" id="KW-0418">Kinase</keyword>
<protein>
    <submittedName>
        <fullName evidence="5">HipA domain-containing protein</fullName>
    </submittedName>
</protein>
<accession>A0ABT7UAD5</accession>
<evidence type="ECO:0000313" key="6">
    <source>
        <dbReference type="Proteomes" id="UP001529340"/>
    </source>
</evidence>